<keyword evidence="2" id="KW-0677">Repeat</keyword>
<feature type="coiled-coil region" evidence="3">
    <location>
        <begin position="265"/>
        <end position="327"/>
    </location>
</feature>
<dbReference type="PANTHER" id="PTHR45973:SF36">
    <property type="entry name" value="CENTRIOLIN"/>
    <property type="match status" value="1"/>
</dbReference>
<feature type="compositionally biased region" description="Basic and acidic residues" evidence="4">
    <location>
        <begin position="2158"/>
        <end position="2167"/>
    </location>
</feature>
<evidence type="ECO:0000313" key="5">
    <source>
        <dbReference type="EMBL" id="NXI76343.1"/>
    </source>
</evidence>
<dbReference type="Pfam" id="PF14580">
    <property type="entry name" value="LRR_9"/>
    <property type="match status" value="1"/>
</dbReference>
<feature type="coiled-coil region" evidence="3">
    <location>
        <begin position="1450"/>
        <end position="1624"/>
    </location>
</feature>
<feature type="compositionally biased region" description="Polar residues" evidence="4">
    <location>
        <begin position="16"/>
        <end position="43"/>
    </location>
</feature>
<dbReference type="InterPro" id="IPR003591">
    <property type="entry name" value="Leu-rich_rpt_typical-subtyp"/>
</dbReference>
<comment type="caution">
    <text evidence="5">The sequence shown here is derived from an EMBL/GenBank/DDBJ whole genome shotgun (WGS) entry which is preliminary data.</text>
</comment>
<accession>A0A7K9VUY6</accession>
<evidence type="ECO:0000256" key="1">
    <source>
        <dbReference type="ARBA" id="ARBA00022614"/>
    </source>
</evidence>
<dbReference type="EMBL" id="VXAC01000676">
    <property type="protein sequence ID" value="NXI76343.1"/>
    <property type="molecule type" value="Genomic_DNA"/>
</dbReference>
<keyword evidence="6" id="KW-1185">Reference proteome</keyword>
<dbReference type="SMART" id="SM00365">
    <property type="entry name" value="LRR_SD22"/>
    <property type="match status" value="4"/>
</dbReference>
<dbReference type="InterPro" id="IPR032675">
    <property type="entry name" value="LRR_dom_sf"/>
</dbReference>
<feature type="region of interest" description="Disordered" evidence="4">
    <location>
        <begin position="2124"/>
        <end position="2167"/>
    </location>
</feature>
<feature type="coiled-coil region" evidence="3">
    <location>
        <begin position="565"/>
        <end position="803"/>
    </location>
</feature>
<dbReference type="PROSITE" id="PS51450">
    <property type="entry name" value="LRR"/>
    <property type="match status" value="4"/>
</dbReference>
<keyword evidence="1" id="KW-0433">Leucine-rich repeat</keyword>
<feature type="non-terminal residue" evidence="5">
    <location>
        <position position="1"/>
    </location>
</feature>
<feature type="region of interest" description="Disordered" evidence="4">
    <location>
        <begin position="1226"/>
        <end position="1268"/>
    </location>
</feature>
<feature type="non-terminal residue" evidence="5">
    <location>
        <position position="2332"/>
    </location>
</feature>
<dbReference type="SUPFAM" id="SSF57997">
    <property type="entry name" value="Tropomyosin"/>
    <property type="match status" value="1"/>
</dbReference>
<dbReference type="SUPFAM" id="SSF52075">
    <property type="entry name" value="Outer arm dynein light chain 1"/>
    <property type="match status" value="1"/>
</dbReference>
<feature type="region of interest" description="Disordered" evidence="4">
    <location>
        <begin position="1804"/>
        <end position="1832"/>
    </location>
</feature>
<feature type="coiled-coil region" evidence="3">
    <location>
        <begin position="433"/>
        <end position="540"/>
    </location>
</feature>
<feature type="coiled-coil region" evidence="3">
    <location>
        <begin position="2248"/>
        <end position="2275"/>
    </location>
</feature>
<feature type="region of interest" description="Disordered" evidence="4">
    <location>
        <begin position="2185"/>
        <end position="2215"/>
    </location>
</feature>
<sequence length="2332" mass="266514">MKKGSVREASGRKAQASASQLTQPMSPVSSGATSPHLGQQTSPAAHKTMEQRPQQLAIPAGNAEPAFKFQKDENGFSPGVKYITEPLIKGLSKQQNLAYISSLNLSSPKDGDKKFKYIENLEKCSKLEVLNLSNNQIEKIEKLDKLLKLRELNLCGNKISKIEGIEHLQNLQKLNLAGNEIEHIPVWVGKKLKSLRSLNLKQNKVSSLHDIAKLKPLQDLTSLFLAENPVASLPHYCLYTIFHLRALENLDGQPVTNHDRQEALERFNLEEIEKLERQLENTIKEMENLKLNQSKVLKQLHHQDELNKSLKEKASQQRQSFEELQRDLGTKNELLKQKTVELTRACQKQYELEQELAFYKIDAKFEPLNYFPSEEVELDNVPGESPYIGKARYKRNMFIREGYITGKAQQLQLGKVQREEDDSCRKPQLELHLQSLDKILEDKEEKINSAQRRLEELQSEIGDAEQQVLKVTGELQQLEDALAQKKMSQASKDAIEQQLSEKLQILQELRKETLDLEKQIEKQKREIGKNQKELEDLQSSLGSVNPEDPRHAHMKAQKASKEQHLDIMNKHCQQLETRLDEMLSRIAKETEEIKDLEQQLTDGQIATNEALKRDLESIIIGLQEYLQSVKHQAKQANEECKKLQKEKESLLGRLADLEEEKNNLEVVAMDAENMRKEMAVLESALQEQREINESLRDAQGKVSAYEAELEAQLQERDAEAKQQKEELERLKQLSQMELSALQDELEKERQLLENAQTKAQLAEEKEQQNYKLLLQFKQLQGDNNFLKQQLKDLQNQLNHAVGNLINPEDVTACINELRQNLQTGAGEMKCPNSADVLGKSLANLQKEFNDILADAQKEKEKAWAGQRQLQEEIISQQEKLEEMQEKYRQASIKQLKQEVAFIWKKILATYSKVFYLQVKAENRQDKNKVHQLENEIQCLHEKIRSMEEIQGLADQQLQEADEEKEAILAQLEDLEKKKQMEDARAQMQVLSLDKELKELQRAVVTSDKLAATELCMAAKQLRALQGTVLRINQERAEEIEEAQGFCAEAARASQALARAEAEIELLQQLLKEKEEQVLQEMEKAGEKTVASDTQKFEIHKLSEAVEQQKAEIDRLKWLLDHFGTGNKDEIEALQDEIAALRNVLSQQNDHTTSTAEPLKRRGYLYYMPSSQASTPASHSTKDSGVCLGCSGTSPARRGAAQDRSCGREDLPSQGCWLYSPVRNRLNKANSGKGQRAKEDGEGNAGSPVPEGSPFVPPPGTVIYTALPDGTPAPQGMGLYAPPPAAATGAPVAPGSIIHGPPPVGSQVVYGPLPPTFTVPLIPLGVLHCNVPEHRDLESEVSRLEDTVCYLKSQKYKEKCSEAAEHKYKKEVERLHRNVEELEHEREELECEVAELHRAAQARSTRRDFIESYTNSLLAEVQLEKSLQQQEDVAEEIGCAEKTLLKRRAELREADRLLTEAQVELESTRAKTKETLQKYNRAKHHLSCTEREAEELEQRAQETATKLVKAAQQLRLLQTDTRGLEQHKREQEGILKEINKMVAARESEFQALNQKIEMLTESLQKLQGDVRLAEGNEGQHLQIIREAENLVQGKKTELETLKDQISAQQQELLFLEQQVAQRTEELRGLQDCISQRKGDLQEALRDGETEAHEKLRQIREIKVLLGELSVERKELDVQMNEKRAQLLVLKKDVRKEEENLQGIRGQITKHKMELKHVLEMVELEKNELEGLKLQHDQKVNELERTQVAILEEKLKLENIQRLFQCQQGEVDWQEQLLRKDREENEQLGSQMRTLQNSIEALTKEKEKLQEDSRSLEKKLSQTKRDLTAAEDSSRTVLSTMEKMELNVRNLQQEVELLTKQKKLLNAEIVAVQEDLQGKKEELETLKGELNDSSQQLHLVEQELENNSRQQEELLREQAALKEEIRGYLRKRKECQERHKKRENQLQQLQKKIEEKGTELTQQEVVLRRLKQNAEREGKKLEECTAKVKDQKILLEKELADQHKKLEQAIAKVRLAEENLGKLEKEESRCAALEETIRKSKHQLSEKELQLQQKDREIQCLLKELEVSKSELKQLQGQIMSERREAEKQILSLRETQKMQRTELESKLQEQRCGSGRLQSARAVAEHGTHSHCPPAKHLGGHLGQPQPECSHPQSQVKTQDLEERQREMESAATLLNLEVENEIRTGFKSPSSSSPDPLEDLEAFPEGRGSLQCDNSETAPFTASDRQLLSLEEKFNISRLFLMDEQWRGEALREKLQQHEDRLKAQLRRCLAKQAEVLLRGKRQTAGSLHSLQRQLHLLGDLVSSTASDSFFLPSSPSLASFNGALNVTKAQV</sequence>
<dbReference type="InterPro" id="IPR050576">
    <property type="entry name" value="Cilia_flagella_integrity"/>
</dbReference>
<evidence type="ECO:0000256" key="4">
    <source>
        <dbReference type="SAM" id="MobiDB-lite"/>
    </source>
</evidence>
<proteinExistence type="predicted"/>
<dbReference type="SMART" id="SM00369">
    <property type="entry name" value="LRR_TYP"/>
    <property type="match status" value="5"/>
</dbReference>
<dbReference type="Proteomes" id="UP000561178">
    <property type="component" value="Unassembled WGS sequence"/>
</dbReference>
<evidence type="ECO:0000256" key="2">
    <source>
        <dbReference type="ARBA" id="ARBA00022737"/>
    </source>
</evidence>
<dbReference type="PANTHER" id="PTHR45973">
    <property type="entry name" value="PROTEIN PHOSPHATASE 1 REGULATORY SUBUNIT SDS22-RELATED"/>
    <property type="match status" value="1"/>
</dbReference>
<name>A0A7K9VUY6_9PASS</name>
<feature type="coiled-coil region" evidence="3">
    <location>
        <begin position="1364"/>
        <end position="1398"/>
    </location>
</feature>
<protein>
    <submittedName>
        <fullName evidence="5">CNTRL protein</fullName>
    </submittedName>
</protein>
<feature type="compositionally biased region" description="Basic and acidic residues" evidence="4">
    <location>
        <begin position="1"/>
        <end position="11"/>
    </location>
</feature>
<evidence type="ECO:0000256" key="3">
    <source>
        <dbReference type="SAM" id="Coils"/>
    </source>
</evidence>
<dbReference type="Gene3D" id="3.80.10.10">
    <property type="entry name" value="Ribonuclease Inhibitor"/>
    <property type="match status" value="1"/>
</dbReference>
<keyword evidence="3" id="KW-0175">Coiled coil</keyword>
<feature type="coiled-coil region" evidence="3">
    <location>
        <begin position="841"/>
        <end position="1000"/>
    </location>
</feature>
<evidence type="ECO:0000313" key="6">
    <source>
        <dbReference type="Proteomes" id="UP000561178"/>
    </source>
</evidence>
<reference evidence="5 6" key="1">
    <citation type="submission" date="2019-09" db="EMBL/GenBank/DDBJ databases">
        <title>Bird 10,000 Genomes (B10K) Project - Family phase.</title>
        <authorList>
            <person name="Zhang G."/>
        </authorList>
    </citation>
    <scope>NUCLEOTIDE SEQUENCE [LARGE SCALE GENOMIC DNA]</scope>
    <source>
        <strain evidence="5">B10K-DU-001-49</strain>
        <tissue evidence="5">Muscle</tissue>
    </source>
</reference>
<feature type="region of interest" description="Disordered" evidence="4">
    <location>
        <begin position="1"/>
        <end position="55"/>
    </location>
</feature>
<gene>
    <name evidence="5" type="primary">Cntrl</name>
    <name evidence="5" type="ORF">RHIDAH_R02386</name>
</gene>
<dbReference type="InterPro" id="IPR001611">
    <property type="entry name" value="Leu-rich_rpt"/>
</dbReference>
<feature type="coiled-coil region" evidence="3">
    <location>
        <begin position="1049"/>
        <end position="1150"/>
    </location>
</feature>
<feature type="coiled-coil region" evidence="3">
    <location>
        <begin position="1664"/>
        <end position="1744"/>
    </location>
</feature>
<organism evidence="5 6">
    <name type="scientific">Rhipidura dahli</name>
    <dbReference type="NCBI Taxonomy" id="667186"/>
    <lineage>
        <taxon>Eukaryota</taxon>
        <taxon>Metazoa</taxon>
        <taxon>Chordata</taxon>
        <taxon>Craniata</taxon>
        <taxon>Vertebrata</taxon>
        <taxon>Euteleostomi</taxon>
        <taxon>Archelosauria</taxon>
        <taxon>Archosauria</taxon>
        <taxon>Dinosauria</taxon>
        <taxon>Saurischia</taxon>
        <taxon>Theropoda</taxon>
        <taxon>Coelurosauria</taxon>
        <taxon>Aves</taxon>
        <taxon>Neognathae</taxon>
        <taxon>Neoaves</taxon>
        <taxon>Telluraves</taxon>
        <taxon>Australaves</taxon>
        <taxon>Passeriformes</taxon>
        <taxon>Rhipiduridae</taxon>
        <taxon>Rhipidura</taxon>
    </lineage>
</organism>
<dbReference type="FunFam" id="3.80.10.10:FF:000314">
    <property type="entry name" value="centriolin isoform X4"/>
    <property type="match status" value="1"/>
</dbReference>